<dbReference type="SUPFAM" id="SSF141371">
    <property type="entry name" value="PilZ domain-like"/>
    <property type="match status" value="1"/>
</dbReference>
<dbReference type="EMBL" id="MSCH01000003">
    <property type="protein sequence ID" value="PQJ53847.1"/>
    <property type="molecule type" value="Genomic_DNA"/>
</dbReference>
<dbReference type="Proteomes" id="UP000239007">
    <property type="component" value="Unassembled WGS sequence"/>
</dbReference>
<gene>
    <name evidence="3" type="ORF">BTO11_09325</name>
</gene>
<dbReference type="Gene3D" id="2.40.10.220">
    <property type="entry name" value="predicted glycosyltransferase like domains"/>
    <property type="match status" value="1"/>
</dbReference>
<keyword evidence="1" id="KW-0973">c-di-GMP</keyword>
<feature type="domain" description="PilZ" evidence="2">
    <location>
        <begin position="3"/>
        <end position="99"/>
    </location>
</feature>
<sequence>MEDKRRFTRIIFSTVASLKVGEKTYETSLVDLSLKGALIKSETDLSEYTDKDCTLSFTLPDTEITIKIFGFIAHVEKQNIGIACTKMDLESVSHLKRLITLNLGDEDFLNRELTSLSYP</sequence>
<reference evidence="3 4" key="1">
    <citation type="submission" date="2016-12" db="EMBL/GenBank/DDBJ databases">
        <title>Diversity of luminous bacteria.</title>
        <authorList>
            <person name="Yoshizawa S."/>
            <person name="Kogure K."/>
        </authorList>
    </citation>
    <scope>NUCLEOTIDE SEQUENCE [LARGE SCALE GENOMIC DNA]</scope>
    <source>
        <strain evidence="3 4">SA4-48</strain>
    </source>
</reference>
<dbReference type="OrthoDB" id="5298508at2"/>
<proteinExistence type="predicted"/>
<comment type="caution">
    <text evidence="3">The sequence shown here is derived from an EMBL/GenBank/DDBJ whole genome shotgun (WGS) entry which is preliminary data.</text>
</comment>
<evidence type="ECO:0000313" key="4">
    <source>
        <dbReference type="Proteomes" id="UP000239007"/>
    </source>
</evidence>
<dbReference type="Pfam" id="PF07238">
    <property type="entry name" value="PilZ"/>
    <property type="match status" value="1"/>
</dbReference>
<keyword evidence="4" id="KW-1185">Reference proteome</keyword>
<dbReference type="InterPro" id="IPR027021">
    <property type="entry name" value="C-di-GMP_BP_PA4608"/>
</dbReference>
<evidence type="ECO:0000259" key="2">
    <source>
        <dbReference type="Pfam" id="PF07238"/>
    </source>
</evidence>
<dbReference type="RefSeq" id="WP_105052345.1">
    <property type="nucleotide sequence ID" value="NZ_BMYG01000002.1"/>
</dbReference>
<dbReference type="AlphaFoldDB" id="A0A2S7UV64"/>
<evidence type="ECO:0000313" key="3">
    <source>
        <dbReference type="EMBL" id="PQJ53847.1"/>
    </source>
</evidence>
<comment type="function">
    <text evidence="1">Binds the second messenger bis-(3'-5') cyclic dimeric guanosine monophosphate (c-di-GMP). Can bind two c-di-GMP molecules per monomer. May play a role in bacterial second-messenger regulated processes. Binding to c-di-GMP induces a conformational change of the C- and N-termini resulting in the exposure of a highly negative surface on one side of the protein to a possible effector protein.</text>
</comment>
<name>A0A2S7UV64_9GAMM</name>
<accession>A0A2S7UV64</accession>
<protein>
    <recommendedName>
        <fullName evidence="1">Cyclic diguanosine monophosphate-binding protein</fullName>
        <shortName evidence="1">c-di-GMP-binding protein</shortName>
    </recommendedName>
    <alternativeName>
        <fullName evidence="1">Pilz domain-containing protein</fullName>
    </alternativeName>
</protein>
<dbReference type="InterPro" id="IPR009875">
    <property type="entry name" value="PilZ_domain"/>
</dbReference>
<keyword evidence="1" id="KW-0547">Nucleotide-binding</keyword>
<dbReference type="PIRSF" id="PIRSF028141">
    <property type="entry name" value="C-di-GMP_BP_PA4608"/>
    <property type="match status" value="1"/>
</dbReference>
<comment type="subunit">
    <text evidence="1">Monomer in both c-di-GMP-bound and free forms.</text>
</comment>
<evidence type="ECO:0000256" key="1">
    <source>
        <dbReference type="PIRNR" id="PIRNR028141"/>
    </source>
</evidence>
<organism evidence="3 4">
    <name type="scientific">Psychrosphaera saromensis</name>
    <dbReference type="NCBI Taxonomy" id="716813"/>
    <lineage>
        <taxon>Bacteria</taxon>
        <taxon>Pseudomonadati</taxon>
        <taxon>Pseudomonadota</taxon>
        <taxon>Gammaproteobacteria</taxon>
        <taxon>Alteromonadales</taxon>
        <taxon>Pseudoalteromonadaceae</taxon>
        <taxon>Psychrosphaera</taxon>
    </lineage>
</organism>
<dbReference type="GO" id="GO:0035438">
    <property type="term" value="F:cyclic-di-GMP binding"/>
    <property type="evidence" value="ECO:0007669"/>
    <property type="project" value="InterPro"/>
</dbReference>